<dbReference type="Proteomes" id="UP001058124">
    <property type="component" value="Unassembled WGS sequence"/>
</dbReference>
<gene>
    <name evidence="1" type="ORF">SOASR030_02990</name>
</gene>
<keyword evidence="2" id="KW-1185">Reference proteome</keyword>
<evidence type="ECO:0000313" key="2">
    <source>
        <dbReference type="Proteomes" id="UP001058124"/>
    </source>
</evidence>
<dbReference type="RefSeq" id="WP_071783216.1">
    <property type="nucleotide sequence ID" value="NZ_BRLH01000001.1"/>
</dbReference>
<organism evidence="1 2">
    <name type="scientific">Leminorella grimontii</name>
    <dbReference type="NCBI Taxonomy" id="82981"/>
    <lineage>
        <taxon>Bacteria</taxon>
        <taxon>Pseudomonadati</taxon>
        <taxon>Pseudomonadota</taxon>
        <taxon>Gammaproteobacteria</taxon>
        <taxon>Enterobacterales</taxon>
        <taxon>Budviciaceae</taxon>
        <taxon>Leminorella</taxon>
    </lineage>
</organism>
<protein>
    <recommendedName>
        <fullName evidence="3">YiiX family permuted papain-like enzyme</fullName>
    </recommendedName>
</protein>
<sequence length="205" mass="23192">MASHRHIYLYAFLFVALLAFVIPTGHGYEPQTGDIIFHTSRSSQSLAIQQATGSPYSHMGMVVIRDKKPYVFEASRRVTYTPLDVWIARGVDGKFVAKRVKAGLSSDQQKRLQQTAERYVGKPYDLTFSWSDERQYCSEVVWKIYSNALGMNIGQLQKLGDFNLNSPAVKAKLKERYGDRIPLNETVISPQAMFDAGQLYTVAEK</sequence>
<comment type="caution">
    <text evidence="1">The sequence shown here is derived from an EMBL/GenBank/DDBJ whole genome shotgun (WGS) entry which is preliminary data.</text>
</comment>
<dbReference type="InterPro" id="IPR038765">
    <property type="entry name" value="Papain-like_cys_pep_sf"/>
</dbReference>
<dbReference type="Gene3D" id="3.90.1720.10">
    <property type="entry name" value="endopeptidase domain like (from Nostoc punctiforme)"/>
    <property type="match status" value="1"/>
</dbReference>
<dbReference type="SUPFAM" id="SSF54001">
    <property type="entry name" value="Cysteine proteinases"/>
    <property type="match status" value="1"/>
</dbReference>
<dbReference type="InterPro" id="IPR024453">
    <property type="entry name" value="Peptidase_C92"/>
</dbReference>
<dbReference type="NCBIfam" id="NF007458">
    <property type="entry name" value="PRK10030.1"/>
    <property type="match status" value="1"/>
</dbReference>
<proteinExistence type="predicted"/>
<dbReference type="EMBL" id="BRLH01000001">
    <property type="protein sequence ID" value="GKX54187.1"/>
    <property type="molecule type" value="Genomic_DNA"/>
</dbReference>
<reference evidence="1" key="1">
    <citation type="submission" date="2022-06" db="EMBL/GenBank/DDBJ databases">
        <title>Draft genome sequences of Leminorella grimontii str. JCM5902.</title>
        <authorList>
            <person name="Wakabayashi Y."/>
            <person name="Kojima K."/>
        </authorList>
    </citation>
    <scope>NUCLEOTIDE SEQUENCE</scope>
    <source>
        <strain evidence="1">JCM 5902</strain>
    </source>
</reference>
<accession>A0AAV5MXK1</accession>
<name>A0AAV5MXK1_9GAMM</name>
<dbReference type="AlphaFoldDB" id="A0AAV5MXK1"/>
<evidence type="ECO:0000313" key="1">
    <source>
        <dbReference type="EMBL" id="GKX54187.1"/>
    </source>
</evidence>
<evidence type="ECO:0008006" key="3">
    <source>
        <dbReference type="Google" id="ProtNLM"/>
    </source>
</evidence>
<dbReference type="Pfam" id="PF05708">
    <property type="entry name" value="Peptidase_C92"/>
    <property type="match status" value="1"/>
</dbReference>